<evidence type="ECO:0000313" key="2">
    <source>
        <dbReference type="EMBL" id="TDE08924.1"/>
    </source>
</evidence>
<sequence length="201" mass="21935">MIVRPYAPGDDAALYDICLRTGDNGGDASHLYADPRVLGEIFVGPYLRFEPSLAFVVDDGAVAGYVLGARDTTEFSKSCEREWWPPLRERYPREAFPDGTPDARCVALIHEPRRADPSVVDEYPAHLHIDMLPRVQGHGMGRALMERLLTALHDAGAPGVHLGVGAANTRAIGFYERMGFATLETSDRGRLMARRTGAAAG</sequence>
<dbReference type="SUPFAM" id="SSF55729">
    <property type="entry name" value="Acyl-CoA N-acyltransferases (Nat)"/>
    <property type="match status" value="1"/>
</dbReference>
<dbReference type="AlphaFoldDB" id="A0A4R5DBK2"/>
<dbReference type="RefSeq" id="WP_131896225.1">
    <property type="nucleotide sequence ID" value="NZ_SMKZ01000021.1"/>
</dbReference>
<protein>
    <submittedName>
        <fullName evidence="2">GNAT family N-acetyltransferase</fullName>
    </submittedName>
</protein>
<organism evidence="2 3">
    <name type="scientific">Jiangella asiatica</name>
    <dbReference type="NCBI Taxonomy" id="2530372"/>
    <lineage>
        <taxon>Bacteria</taxon>
        <taxon>Bacillati</taxon>
        <taxon>Actinomycetota</taxon>
        <taxon>Actinomycetes</taxon>
        <taxon>Jiangellales</taxon>
        <taxon>Jiangellaceae</taxon>
        <taxon>Jiangella</taxon>
    </lineage>
</organism>
<dbReference type="PROSITE" id="PS51186">
    <property type="entry name" value="GNAT"/>
    <property type="match status" value="1"/>
</dbReference>
<dbReference type="PANTHER" id="PTHR13170">
    <property type="entry name" value="O-GLCNACASE"/>
    <property type="match status" value="1"/>
</dbReference>
<dbReference type="Pfam" id="PF00583">
    <property type="entry name" value="Acetyltransf_1"/>
    <property type="match status" value="1"/>
</dbReference>
<feature type="domain" description="N-acetyltransferase" evidence="1">
    <location>
        <begin position="63"/>
        <end position="197"/>
    </location>
</feature>
<dbReference type="PANTHER" id="PTHR13170:SF16">
    <property type="entry name" value="PROTEIN O-GLCNACASE"/>
    <property type="match status" value="1"/>
</dbReference>
<dbReference type="InterPro" id="IPR000182">
    <property type="entry name" value="GNAT_dom"/>
</dbReference>
<dbReference type="InterPro" id="IPR051822">
    <property type="entry name" value="Glycosyl_Hydrolase_84"/>
</dbReference>
<reference evidence="2 3" key="1">
    <citation type="submission" date="2019-03" db="EMBL/GenBank/DDBJ databases">
        <title>Draft genome sequences of novel Actinobacteria.</title>
        <authorList>
            <person name="Sahin N."/>
            <person name="Ay H."/>
            <person name="Saygin H."/>
        </authorList>
    </citation>
    <scope>NUCLEOTIDE SEQUENCE [LARGE SCALE GENOMIC DNA]</scope>
    <source>
        <strain evidence="2 3">5K138</strain>
    </source>
</reference>
<dbReference type="Proteomes" id="UP000294739">
    <property type="component" value="Unassembled WGS sequence"/>
</dbReference>
<accession>A0A4R5DBK2</accession>
<dbReference type="InParanoid" id="A0A4R5DBK2"/>
<dbReference type="CDD" id="cd04301">
    <property type="entry name" value="NAT_SF"/>
    <property type="match status" value="1"/>
</dbReference>
<gene>
    <name evidence="2" type="ORF">E1269_15995</name>
</gene>
<dbReference type="GO" id="GO:0016747">
    <property type="term" value="F:acyltransferase activity, transferring groups other than amino-acyl groups"/>
    <property type="evidence" value="ECO:0007669"/>
    <property type="project" value="InterPro"/>
</dbReference>
<name>A0A4R5DBK2_9ACTN</name>
<evidence type="ECO:0000313" key="3">
    <source>
        <dbReference type="Proteomes" id="UP000294739"/>
    </source>
</evidence>
<dbReference type="InterPro" id="IPR016181">
    <property type="entry name" value="Acyl_CoA_acyltransferase"/>
</dbReference>
<dbReference type="OrthoDB" id="8593648at2"/>
<dbReference type="Gene3D" id="3.40.630.30">
    <property type="match status" value="1"/>
</dbReference>
<keyword evidence="3" id="KW-1185">Reference proteome</keyword>
<dbReference type="EMBL" id="SMKZ01000021">
    <property type="protein sequence ID" value="TDE08924.1"/>
    <property type="molecule type" value="Genomic_DNA"/>
</dbReference>
<keyword evidence="2" id="KW-0808">Transferase</keyword>
<comment type="caution">
    <text evidence="2">The sequence shown here is derived from an EMBL/GenBank/DDBJ whole genome shotgun (WGS) entry which is preliminary data.</text>
</comment>
<evidence type="ECO:0000259" key="1">
    <source>
        <dbReference type="PROSITE" id="PS51186"/>
    </source>
</evidence>
<proteinExistence type="predicted"/>